<reference evidence="1" key="2">
    <citation type="journal article" date="2007" name="Science">
        <title>Draft genome sequence of the sexually transmitted pathogen Trichomonas vaginalis.</title>
        <authorList>
            <person name="Carlton J.M."/>
            <person name="Hirt R.P."/>
            <person name="Silva J.C."/>
            <person name="Delcher A.L."/>
            <person name="Schatz M."/>
            <person name="Zhao Q."/>
            <person name="Wortman J.R."/>
            <person name="Bidwell S.L."/>
            <person name="Alsmark U.C.M."/>
            <person name="Besteiro S."/>
            <person name="Sicheritz-Ponten T."/>
            <person name="Noel C.J."/>
            <person name="Dacks J.B."/>
            <person name="Foster P.G."/>
            <person name="Simillion C."/>
            <person name="Van de Peer Y."/>
            <person name="Miranda-Saavedra D."/>
            <person name="Barton G.J."/>
            <person name="Westrop G.D."/>
            <person name="Mueller S."/>
            <person name="Dessi D."/>
            <person name="Fiori P.L."/>
            <person name="Ren Q."/>
            <person name="Paulsen I."/>
            <person name="Zhang H."/>
            <person name="Bastida-Corcuera F.D."/>
            <person name="Simoes-Barbosa A."/>
            <person name="Brown M.T."/>
            <person name="Hayes R.D."/>
            <person name="Mukherjee M."/>
            <person name="Okumura C.Y."/>
            <person name="Schneider R."/>
            <person name="Smith A.J."/>
            <person name="Vanacova S."/>
            <person name="Villalvazo M."/>
            <person name="Haas B.J."/>
            <person name="Pertea M."/>
            <person name="Feldblyum T.V."/>
            <person name="Utterback T.R."/>
            <person name="Shu C.L."/>
            <person name="Osoegawa K."/>
            <person name="de Jong P.J."/>
            <person name="Hrdy I."/>
            <person name="Horvathova L."/>
            <person name="Zubacova Z."/>
            <person name="Dolezal P."/>
            <person name="Malik S.B."/>
            <person name="Logsdon J.M. Jr."/>
            <person name="Henze K."/>
            <person name="Gupta A."/>
            <person name="Wang C.C."/>
            <person name="Dunne R.L."/>
            <person name="Upcroft J.A."/>
            <person name="Upcroft P."/>
            <person name="White O."/>
            <person name="Salzberg S.L."/>
            <person name="Tang P."/>
            <person name="Chiu C.-H."/>
            <person name="Lee Y.-S."/>
            <person name="Embley T.M."/>
            <person name="Coombs G.H."/>
            <person name="Mottram J.C."/>
            <person name="Tachezy J."/>
            <person name="Fraser-Liggett C.M."/>
            <person name="Johnson P.J."/>
        </authorList>
    </citation>
    <scope>NUCLEOTIDE SEQUENCE [LARGE SCALE GENOMIC DNA]</scope>
    <source>
        <strain evidence="1">G3</strain>
    </source>
</reference>
<dbReference type="KEGG" id="tva:5466222"/>
<organism evidence="1 2">
    <name type="scientific">Trichomonas vaginalis (strain ATCC PRA-98 / G3)</name>
    <dbReference type="NCBI Taxonomy" id="412133"/>
    <lineage>
        <taxon>Eukaryota</taxon>
        <taxon>Metamonada</taxon>
        <taxon>Parabasalia</taxon>
        <taxon>Trichomonadida</taxon>
        <taxon>Trichomonadidae</taxon>
        <taxon>Trichomonas</taxon>
    </lineage>
</organism>
<dbReference type="VEuPathDB" id="TrichDB:TVAGG3_0953820"/>
<evidence type="ECO:0000313" key="2">
    <source>
        <dbReference type="Proteomes" id="UP000001542"/>
    </source>
</evidence>
<sequence length="367" mass="42584">MVIVKLKYPEIMRGNIIKDDHDLSIIINKQNMTSSKYISIISSKTAYDAYRLDQRFNSLVLDLNLSCNDTLKIISDLFKSGELVYENDRKHNRDIFEVGLAIGNEFLINVFCDFVKTYIEINLENFYDIYDAASVQNDTNKINECISFFASRMSFLKEEYKIETIKRYGYDFFESVLISKSLKISTEDSLCKTIISMSKHDNIYFELLKYVRIEFCSKNVIEDISNYAEANKLESISSQIFKRALLQHPPFLHKLELSPINELHRNDISDENIRKLRSLTKAKENFGKIYELLAKASNEGDLLTIKLAVDEKYSDVRGDCDYNMILEASYRNNLSLVKHLYINGADIRSKSTGNWTTLHCFCYKGNL</sequence>
<dbReference type="RefSeq" id="XP_001581665.1">
    <property type="nucleotide sequence ID" value="XM_001581615.1"/>
</dbReference>
<dbReference type="SUPFAM" id="SSF48403">
    <property type="entry name" value="Ankyrin repeat"/>
    <property type="match status" value="1"/>
</dbReference>
<dbReference type="EMBL" id="DS113196">
    <property type="protein sequence ID" value="EAY20679.1"/>
    <property type="molecule type" value="Genomic_DNA"/>
</dbReference>
<dbReference type="InterPro" id="IPR036770">
    <property type="entry name" value="Ankyrin_rpt-contain_sf"/>
</dbReference>
<dbReference type="VEuPathDB" id="TrichDB:TVAG_163750"/>
<name>A2DG52_TRIV3</name>
<keyword evidence="2" id="KW-1185">Reference proteome</keyword>
<dbReference type="SMR" id="A2DG52"/>
<dbReference type="GO" id="GO:0006355">
    <property type="term" value="P:regulation of DNA-templated transcription"/>
    <property type="evidence" value="ECO:0007669"/>
    <property type="project" value="InterPro"/>
</dbReference>
<dbReference type="PANTHER" id="PTHR24164:SF4">
    <property type="entry name" value="RELA-ASSOCIATED INHIBITOR"/>
    <property type="match status" value="1"/>
</dbReference>
<dbReference type="Gene3D" id="1.25.40.20">
    <property type="entry name" value="Ankyrin repeat-containing domain"/>
    <property type="match status" value="1"/>
</dbReference>
<dbReference type="AlphaFoldDB" id="A2DG52"/>
<protein>
    <submittedName>
        <fullName evidence="1">Uncharacterized protein</fullName>
    </submittedName>
</protein>
<reference evidence="1" key="1">
    <citation type="submission" date="2006-10" db="EMBL/GenBank/DDBJ databases">
        <authorList>
            <person name="Amadeo P."/>
            <person name="Zhao Q."/>
            <person name="Wortman J."/>
            <person name="Fraser-Liggett C."/>
            <person name="Carlton J."/>
        </authorList>
    </citation>
    <scope>NUCLEOTIDE SEQUENCE</scope>
    <source>
        <strain evidence="1">G3</strain>
    </source>
</reference>
<dbReference type="PANTHER" id="PTHR24164">
    <property type="entry name" value="RELA-ASSOCIATED INHIBITOR"/>
    <property type="match status" value="1"/>
</dbReference>
<evidence type="ECO:0000313" key="1">
    <source>
        <dbReference type="EMBL" id="EAY20679.1"/>
    </source>
</evidence>
<accession>A2DG52</accession>
<proteinExistence type="predicted"/>
<dbReference type="InParanoid" id="A2DG52"/>
<dbReference type="InterPro" id="IPR028320">
    <property type="entry name" value="iASPP"/>
</dbReference>
<dbReference type="Proteomes" id="UP000001542">
    <property type="component" value="Unassembled WGS sequence"/>
</dbReference>
<gene>
    <name evidence="1" type="ORF">TVAG_163750</name>
</gene>